<organism evidence="2 3">
    <name type="scientific">Seminavis robusta</name>
    <dbReference type="NCBI Taxonomy" id="568900"/>
    <lineage>
        <taxon>Eukaryota</taxon>
        <taxon>Sar</taxon>
        <taxon>Stramenopiles</taxon>
        <taxon>Ochrophyta</taxon>
        <taxon>Bacillariophyta</taxon>
        <taxon>Bacillariophyceae</taxon>
        <taxon>Bacillariophycidae</taxon>
        <taxon>Naviculales</taxon>
        <taxon>Naviculaceae</taxon>
        <taxon>Seminavis</taxon>
    </lineage>
</organism>
<dbReference type="AlphaFoldDB" id="A0A9N8HUG1"/>
<feature type="compositionally biased region" description="Basic and acidic residues" evidence="1">
    <location>
        <begin position="43"/>
        <end position="74"/>
    </location>
</feature>
<evidence type="ECO:0000256" key="1">
    <source>
        <dbReference type="SAM" id="MobiDB-lite"/>
    </source>
</evidence>
<gene>
    <name evidence="2" type="ORF">SEMRO_1811_G299190.1</name>
</gene>
<comment type="caution">
    <text evidence="2">The sequence shown here is derived from an EMBL/GenBank/DDBJ whole genome shotgun (WGS) entry which is preliminary data.</text>
</comment>
<feature type="compositionally biased region" description="Polar residues" evidence="1">
    <location>
        <begin position="78"/>
        <end position="92"/>
    </location>
</feature>
<reference evidence="2" key="1">
    <citation type="submission" date="2020-06" db="EMBL/GenBank/DDBJ databases">
        <authorList>
            <consortium name="Plant Systems Biology data submission"/>
        </authorList>
    </citation>
    <scope>NUCLEOTIDE SEQUENCE</scope>
    <source>
        <strain evidence="2">D6</strain>
    </source>
</reference>
<feature type="region of interest" description="Disordered" evidence="1">
    <location>
        <begin position="121"/>
        <end position="171"/>
    </location>
</feature>
<dbReference type="OrthoDB" id="56058at2759"/>
<dbReference type="EMBL" id="CAICTM010001809">
    <property type="protein sequence ID" value="CAB9526331.1"/>
    <property type="molecule type" value="Genomic_DNA"/>
</dbReference>
<name>A0A9N8HUG1_9STRA</name>
<dbReference type="Proteomes" id="UP001153069">
    <property type="component" value="Unassembled WGS sequence"/>
</dbReference>
<evidence type="ECO:0000313" key="2">
    <source>
        <dbReference type="EMBL" id="CAB9526331.1"/>
    </source>
</evidence>
<accession>A0A9N8HUG1</accession>
<feature type="region of interest" description="Disordered" evidence="1">
    <location>
        <begin position="39"/>
        <end position="106"/>
    </location>
</feature>
<proteinExistence type="predicted"/>
<evidence type="ECO:0000313" key="3">
    <source>
        <dbReference type="Proteomes" id="UP001153069"/>
    </source>
</evidence>
<sequence length="262" mass="29337">MALAASATTFRMMMCPDSPDSTRAVRGADNAIDSYMHTARRRQQGEDRFYRPRPESDRFDVRRQRGDDLDNEHHHSPRGTNSSAGKRTYNNNHNKHKGVDKLNRRPSPSCVAQAFRTHQRVTRKLSAAEPAVISRPEPRQDTKLSTTGATKSQHRPVTTSRSRDNSFTKNNRNTTTTFIEIEPGVQAELRKTEETLQAVSNNQFLAASCLSCHLDLYCMADAKYMICPVCRVMSPVLSNNSGSGHGVALGFTPATLQEMKQQ</sequence>
<keyword evidence="3" id="KW-1185">Reference proteome</keyword>
<feature type="compositionally biased region" description="Polar residues" evidence="1">
    <location>
        <begin position="143"/>
        <end position="160"/>
    </location>
</feature>
<protein>
    <submittedName>
        <fullName evidence="2">Uncharacterized protein</fullName>
    </submittedName>
</protein>